<comment type="caution">
    <text evidence="1">The sequence shown here is derived from an EMBL/GenBank/DDBJ whole genome shotgun (WGS) entry which is preliminary data.</text>
</comment>
<keyword evidence="2" id="KW-1185">Reference proteome</keyword>
<dbReference type="Proteomes" id="UP001050691">
    <property type="component" value="Unassembled WGS sequence"/>
</dbReference>
<name>A0AAV5AEG7_9AGAM</name>
<gene>
    <name evidence="1" type="ORF">Clacol_005124</name>
</gene>
<sequence>MSAQDPDVINDSDNMTHSLDRRRSHFYINRPMAQLPLQLAIALFWFGHFGNAASVDAVAQWAGVSPGCVVAATRHVMVAFLQHHDHVITWPTAQEKEESKNAVAEISCDAWRDGYCFVDGTLIPLAEKPGFHGE</sequence>
<organism evidence="1 2">
    <name type="scientific">Clathrus columnatus</name>
    <dbReference type="NCBI Taxonomy" id="1419009"/>
    <lineage>
        <taxon>Eukaryota</taxon>
        <taxon>Fungi</taxon>
        <taxon>Dikarya</taxon>
        <taxon>Basidiomycota</taxon>
        <taxon>Agaricomycotina</taxon>
        <taxon>Agaricomycetes</taxon>
        <taxon>Phallomycetidae</taxon>
        <taxon>Phallales</taxon>
        <taxon>Clathraceae</taxon>
        <taxon>Clathrus</taxon>
    </lineage>
</organism>
<reference evidence="1" key="1">
    <citation type="submission" date="2021-10" db="EMBL/GenBank/DDBJ databases">
        <title>De novo Genome Assembly of Clathrus columnatus (Basidiomycota, Fungi) Using Illumina and Nanopore Sequence Data.</title>
        <authorList>
            <person name="Ogiso-Tanaka E."/>
            <person name="Itagaki H."/>
            <person name="Hosoya T."/>
            <person name="Hosaka K."/>
        </authorList>
    </citation>
    <scope>NUCLEOTIDE SEQUENCE</scope>
    <source>
        <strain evidence="1">MO-923</strain>
    </source>
</reference>
<dbReference type="AlphaFoldDB" id="A0AAV5AEG7"/>
<dbReference type="EMBL" id="BPWL01000006">
    <property type="protein sequence ID" value="GJJ10896.1"/>
    <property type="molecule type" value="Genomic_DNA"/>
</dbReference>
<evidence type="ECO:0008006" key="3">
    <source>
        <dbReference type="Google" id="ProtNLM"/>
    </source>
</evidence>
<accession>A0AAV5AEG7</accession>
<evidence type="ECO:0000313" key="1">
    <source>
        <dbReference type="EMBL" id="GJJ10896.1"/>
    </source>
</evidence>
<evidence type="ECO:0000313" key="2">
    <source>
        <dbReference type="Proteomes" id="UP001050691"/>
    </source>
</evidence>
<proteinExistence type="predicted"/>
<protein>
    <recommendedName>
        <fullName evidence="3">Transposase</fullName>
    </recommendedName>
</protein>